<evidence type="ECO:0000256" key="1">
    <source>
        <dbReference type="ARBA" id="ARBA00004613"/>
    </source>
</evidence>
<dbReference type="SUPFAM" id="SSF57362">
    <property type="entry name" value="BPTI-like"/>
    <property type="match status" value="1"/>
</dbReference>
<dbReference type="SMART" id="SM00131">
    <property type="entry name" value="KU"/>
    <property type="match status" value="1"/>
</dbReference>
<dbReference type="InterPro" id="IPR036880">
    <property type="entry name" value="Kunitz_BPTI_sf"/>
</dbReference>
<evidence type="ECO:0000256" key="2">
    <source>
        <dbReference type="ARBA" id="ARBA00022525"/>
    </source>
</evidence>
<dbReference type="GeneID" id="108012447"/>
<evidence type="ECO:0000313" key="8">
    <source>
        <dbReference type="RefSeq" id="XP_016933309.3"/>
    </source>
</evidence>
<dbReference type="Proteomes" id="UP001652628">
    <property type="component" value="Chromosome 2L"/>
</dbReference>
<sequence>MGQKILWLAIAIALLSLGFSAGLKAKCDKRPTLTGPCKRYKARWFYSSSLKECIMFHWGGCNRTENFFDNGGDCETLCMGLGEVKYTE</sequence>
<dbReference type="GO" id="GO:0048019">
    <property type="term" value="F:receptor antagonist activity"/>
    <property type="evidence" value="ECO:0007669"/>
    <property type="project" value="TreeGrafter"/>
</dbReference>
<feature type="chain" id="PRO_5045433551" evidence="5">
    <location>
        <begin position="23"/>
        <end position="88"/>
    </location>
</feature>
<dbReference type="AlphaFoldDB" id="A0AB39ZD52"/>
<dbReference type="InterPro" id="IPR020901">
    <property type="entry name" value="Prtase_inh_Kunz-CS"/>
</dbReference>
<evidence type="ECO:0000256" key="4">
    <source>
        <dbReference type="ARBA" id="ARBA00023157"/>
    </source>
</evidence>
<dbReference type="RefSeq" id="XP_016933309.3">
    <property type="nucleotide sequence ID" value="XM_017077820.4"/>
</dbReference>
<proteinExistence type="predicted"/>
<dbReference type="Gene3D" id="4.10.410.10">
    <property type="entry name" value="Pancreatic trypsin inhibitor Kunitz domain"/>
    <property type="match status" value="1"/>
</dbReference>
<feature type="domain" description="BPTI/Kunitz inhibitor" evidence="6">
    <location>
        <begin position="27"/>
        <end position="78"/>
    </location>
</feature>
<dbReference type="GO" id="GO:0005615">
    <property type="term" value="C:extracellular space"/>
    <property type="evidence" value="ECO:0007669"/>
    <property type="project" value="TreeGrafter"/>
</dbReference>
<name>A0AB39ZD52_DROSZ</name>
<organism evidence="7 8">
    <name type="scientific">Drosophila suzukii</name>
    <name type="common">Spotted-wing drosophila fruit fly</name>
    <dbReference type="NCBI Taxonomy" id="28584"/>
    <lineage>
        <taxon>Eukaryota</taxon>
        <taxon>Metazoa</taxon>
        <taxon>Ecdysozoa</taxon>
        <taxon>Arthropoda</taxon>
        <taxon>Hexapoda</taxon>
        <taxon>Insecta</taxon>
        <taxon>Pterygota</taxon>
        <taxon>Neoptera</taxon>
        <taxon>Endopterygota</taxon>
        <taxon>Diptera</taxon>
        <taxon>Brachycera</taxon>
        <taxon>Muscomorpha</taxon>
        <taxon>Ephydroidea</taxon>
        <taxon>Drosophilidae</taxon>
        <taxon>Drosophila</taxon>
        <taxon>Sophophora</taxon>
    </lineage>
</organism>
<evidence type="ECO:0000313" key="7">
    <source>
        <dbReference type="Proteomes" id="UP001652628"/>
    </source>
</evidence>
<feature type="signal peptide" evidence="5">
    <location>
        <begin position="1"/>
        <end position="22"/>
    </location>
</feature>
<dbReference type="PANTHER" id="PTHR45938:SF7">
    <property type="entry name" value="WAP, KAZAL, IMMUNOGLOBULIN, KUNITZ AND NTR DOMAIN-CONTAINING PROTEIN 2"/>
    <property type="match status" value="1"/>
</dbReference>
<dbReference type="PROSITE" id="PS00280">
    <property type="entry name" value="BPTI_KUNITZ_1"/>
    <property type="match status" value="1"/>
</dbReference>
<dbReference type="PANTHER" id="PTHR45938">
    <property type="entry name" value="ACP24A4-RELATED"/>
    <property type="match status" value="1"/>
</dbReference>
<protein>
    <submittedName>
        <fullName evidence="8">Trypsin inhibitor-like</fullName>
    </submittedName>
</protein>
<keyword evidence="3 5" id="KW-0732">Signal</keyword>
<gene>
    <name evidence="8" type="primary">LOC108012447</name>
</gene>
<keyword evidence="2" id="KW-0964">Secreted</keyword>
<keyword evidence="4" id="KW-1015">Disulfide bond</keyword>
<dbReference type="PROSITE" id="PS50279">
    <property type="entry name" value="BPTI_KUNITZ_2"/>
    <property type="match status" value="1"/>
</dbReference>
<keyword evidence="7" id="KW-1185">Reference proteome</keyword>
<evidence type="ECO:0000256" key="5">
    <source>
        <dbReference type="SAM" id="SignalP"/>
    </source>
</evidence>
<evidence type="ECO:0000259" key="6">
    <source>
        <dbReference type="PROSITE" id="PS50279"/>
    </source>
</evidence>
<comment type="subcellular location">
    <subcellularLocation>
        <location evidence="1">Secreted</location>
    </subcellularLocation>
</comment>
<evidence type="ECO:0000256" key="3">
    <source>
        <dbReference type="ARBA" id="ARBA00022729"/>
    </source>
</evidence>
<dbReference type="InterPro" id="IPR002223">
    <property type="entry name" value="Kunitz_BPTI"/>
</dbReference>
<reference evidence="8" key="1">
    <citation type="submission" date="2025-08" db="UniProtKB">
        <authorList>
            <consortium name="RefSeq"/>
        </authorList>
    </citation>
    <scope>IDENTIFICATION</scope>
</reference>
<accession>A0AB39ZD52</accession>
<dbReference type="GO" id="GO:0004867">
    <property type="term" value="F:serine-type endopeptidase inhibitor activity"/>
    <property type="evidence" value="ECO:0007669"/>
    <property type="project" value="InterPro"/>
</dbReference>
<dbReference type="Pfam" id="PF00014">
    <property type="entry name" value="Kunitz_BPTI"/>
    <property type="match status" value="1"/>
</dbReference>
<dbReference type="GO" id="GO:0050431">
    <property type="term" value="F:transforming growth factor beta binding"/>
    <property type="evidence" value="ECO:0007669"/>
    <property type="project" value="TreeGrafter"/>
</dbReference>